<dbReference type="PANTHER" id="PTHR38110">
    <property type="entry name" value="CHROMOSOME 23, WHOLE GENOME SHOTGUN SEQUENCE"/>
    <property type="match status" value="1"/>
</dbReference>
<dbReference type="OrthoDB" id="2532955at2759"/>
<keyword evidence="3" id="KW-1185">Reference proteome</keyword>
<name>A0A9P7YGR4_9HELO</name>
<dbReference type="Pfam" id="PF20789">
    <property type="entry name" value="4HBT_3C"/>
    <property type="match status" value="1"/>
</dbReference>
<dbReference type="InterPro" id="IPR049450">
    <property type="entry name" value="ACOT8-like_C"/>
</dbReference>
<dbReference type="EMBL" id="MU251506">
    <property type="protein sequence ID" value="KAG9233320.1"/>
    <property type="molecule type" value="Genomic_DNA"/>
</dbReference>
<reference evidence="2" key="1">
    <citation type="journal article" date="2021" name="IMA Fungus">
        <title>Genomic characterization of three marine fungi, including Emericellopsis atlantica sp. nov. with signatures of a generalist lifestyle and marine biomass degradation.</title>
        <authorList>
            <person name="Hagestad O.C."/>
            <person name="Hou L."/>
            <person name="Andersen J.H."/>
            <person name="Hansen E.H."/>
            <person name="Altermark B."/>
            <person name="Li C."/>
            <person name="Kuhnert E."/>
            <person name="Cox R.J."/>
            <person name="Crous P.W."/>
            <person name="Spatafora J.W."/>
            <person name="Lail K."/>
            <person name="Amirebrahimi M."/>
            <person name="Lipzen A."/>
            <person name="Pangilinan J."/>
            <person name="Andreopoulos W."/>
            <person name="Hayes R.D."/>
            <person name="Ng V."/>
            <person name="Grigoriev I.V."/>
            <person name="Jackson S.A."/>
            <person name="Sutton T.D.S."/>
            <person name="Dobson A.D.W."/>
            <person name="Rama T."/>
        </authorList>
    </citation>
    <scope>NUCLEOTIDE SEQUENCE</scope>
    <source>
        <strain evidence="2">TRa018bII</strain>
    </source>
</reference>
<gene>
    <name evidence="2" type="ORF">BJ875DRAFT_535447</name>
</gene>
<accession>A0A9P7YGR4</accession>
<evidence type="ECO:0000313" key="2">
    <source>
        <dbReference type="EMBL" id="KAG9233320.1"/>
    </source>
</evidence>
<sequence>MNPTPLPKALGRGIKLIKKGEYDLEMPNSFSFGPTIKDYFEAEHVEVKQTDVYGIQWQYFRLVFSGTVKFVIMDVHIGRSSSTILAIVSQKGKDCMMGFLNMTNMALPNGLSFDTEWRFNSPPIAASVSLLVKDSDPKWVSYQCPYHPESFRRAQSYLKFFIPLEMQESRIRDHWITPSDPVTTFTNEALGFVVDISLPILDNFYPDKSIGSQAATIKAGLEQKREREVGITKVVDISSGAYYAPAFLSTLATTVEIKKRLPPGGVKWLFMRSEAKEIKNGRMSMEVAVYDEHMDLVALSQQLNLVIDISRAMANKQKL</sequence>
<organism evidence="2 3">
    <name type="scientific">Amylocarpus encephaloides</name>
    <dbReference type="NCBI Taxonomy" id="45428"/>
    <lineage>
        <taxon>Eukaryota</taxon>
        <taxon>Fungi</taxon>
        <taxon>Dikarya</taxon>
        <taxon>Ascomycota</taxon>
        <taxon>Pezizomycotina</taxon>
        <taxon>Leotiomycetes</taxon>
        <taxon>Helotiales</taxon>
        <taxon>Helotiales incertae sedis</taxon>
        <taxon>Amylocarpus</taxon>
    </lineage>
</organism>
<dbReference type="InterPro" id="IPR042171">
    <property type="entry name" value="Acyl-CoA_hotdog"/>
</dbReference>
<proteinExistence type="predicted"/>
<dbReference type="AlphaFoldDB" id="A0A9P7YGR4"/>
<protein>
    <submittedName>
        <fullName evidence="2">Thioesterase-like superfamily-domain-containing protein</fullName>
    </submittedName>
</protein>
<comment type="caution">
    <text evidence="2">The sequence shown here is derived from an EMBL/GenBank/DDBJ whole genome shotgun (WGS) entry which is preliminary data.</text>
</comment>
<dbReference type="InterPro" id="IPR029069">
    <property type="entry name" value="HotDog_dom_sf"/>
</dbReference>
<feature type="domain" description="Acyl-CoA thioesterase-like C-terminal" evidence="1">
    <location>
        <begin position="163"/>
        <end position="306"/>
    </location>
</feature>
<dbReference type="Gene3D" id="2.40.160.210">
    <property type="entry name" value="Acyl-CoA thioesterase, double hotdog domain"/>
    <property type="match status" value="1"/>
</dbReference>
<evidence type="ECO:0000259" key="1">
    <source>
        <dbReference type="Pfam" id="PF20789"/>
    </source>
</evidence>
<evidence type="ECO:0000313" key="3">
    <source>
        <dbReference type="Proteomes" id="UP000824998"/>
    </source>
</evidence>
<dbReference type="PANTHER" id="PTHR38110:SF1">
    <property type="entry name" value="THIOESTERASE DOMAIN-CONTAINING PROTEIN"/>
    <property type="match status" value="1"/>
</dbReference>
<dbReference type="Proteomes" id="UP000824998">
    <property type="component" value="Unassembled WGS sequence"/>
</dbReference>
<dbReference type="InterPro" id="IPR052389">
    <property type="entry name" value="Sec_Metab_Biosynth-Assoc"/>
</dbReference>
<dbReference type="SUPFAM" id="SSF54637">
    <property type="entry name" value="Thioesterase/thiol ester dehydrase-isomerase"/>
    <property type="match status" value="1"/>
</dbReference>